<keyword evidence="5" id="KW-1185">Reference proteome</keyword>
<gene>
    <name evidence="4" type="ORF">HPDFL43_09777</name>
</gene>
<dbReference type="PANTHER" id="PTHR42796:SF4">
    <property type="entry name" value="FUMARYLACETOACETATE HYDROLASE DOMAIN-CONTAINING PROTEIN 2A"/>
    <property type="match status" value="1"/>
</dbReference>
<dbReference type="Gene3D" id="3.90.850.10">
    <property type="entry name" value="Fumarylacetoacetase-like, C-terminal domain"/>
    <property type="match status" value="1"/>
</dbReference>
<dbReference type="InterPro" id="IPR036663">
    <property type="entry name" value="Fumarylacetoacetase_C_sf"/>
</dbReference>
<name>A9D6I9_HOEPD</name>
<dbReference type="HOGENOM" id="CLU_028458_3_4_5"/>
<dbReference type="STRING" id="411684.HPDFL43_09777"/>
<sequence>MKLVRIGPKGAEKPAIATESGFADLSSVISDITPETLADLPSALKGVDLSSLPAIEPGRFGSPISRTGHFIAIGLNYADHAAESGMPIPAEPVVFSKAPSCLSGPDDDVVLPQGVEKADWEVELAVVIGREADHVSRADALDHVFGYMVCNDVSERAWQIEGTGQWIKGKSAPTFGPVGPWLVTADEVGNPQTLDMFLDVNGKRCQTGNTTTMIFAIDEIISYLSRHMVLMPGDIITTGTPPGVGMGMKPQTFLKEGDTMRLGIAGLGEQNQKVVRRKA</sequence>
<reference evidence="4 5" key="1">
    <citation type="submission" date="2007-10" db="EMBL/GenBank/DDBJ databases">
        <authorList>
            <person name="Wagner-Dobler I."/>
            <person name="Ferriera S."/>
            <person name="Johnson J."/>
            <person name="Kravitz S."/>
            <person name="Beeson K."/>
            <person name="Sutton G."/>
            <person name="Rogers Y.-H."/>
            <person name="Friedman R."/>
            <person name="Frazier M."/>
            <person name="Venter J.C."/>
        </authorList>
    </citation>
    <scope>NUCLEOTIDE SEQUENCE [LARGE SCALE GENOMIC DNA]</scope>
    <source>
        <strain evidence="4 5">DFL-43</strain>
    </source>
</reference>
<evidence type="ECO:0000256" key="1">
    <source>
        <dbReference type="ARBA" id="ARBA00010211"/>
    </source>
</evidence>
<dbReference type="SUPFAM" id="SSF56529">
    <property type="entry name" value="FAH"/>
    <property type="match status" value="1"/>
</dbReference>
<protein>
    <submittedName>
        <fullName evidence="4">2-keto-4-pentenoate hydratase/2-oxohepta-3-ene-1,7-dioic acid hydratase (Catechol pathway)</fullName>
    </submittedName>
</protein>
<evidence type="ECO:0000313" key="4">
    <source>
        <dbReference type="EMBL" id="EDQ33516.1"/>
    </source>
</evidence>
<dbReference type="AlphaFoldDB" id="A9D6I9"/>
<dbReference type="PANTHER" id="PTHR42796">
    <property type="entry name" value="FUMARYLACETOACETATE HYDROLASE DOMAIN-CONTAINING PROTEIN 2A-RELATED"/>
    <property type="match status" value="1"/>
</dbReference>
<dbReference type="GO" id="GO:0019752">
    <property type="term" value="P:carboxylic acid metabolic process"/>
    <property type="evidence" value="ECO:0007669"/>
    <property type="project" value="UniProtKB-ARBA"/>
</dbReference>
<dbReference type="OrthoDB" id="5197601at2"/>
<organism evidence="4 5">
    <name type="scientific">Hoeflea phototrophica (strain DSM 17068 / NCIMB 14078 / DFL-43)</name>
    <dbReference type="NCBI Taxonomy" id="411684"/>
    <lineage>
        <taxon>Bacteria</taxon>
        <taxon>Pseudomonadati</taxon>
        <taxon>Pseudomonadota</taxon>
        <taxon>Alphaproteobacteria</taxon>
        <taxon>Hyphomicrobiales</taxon>
        <taxon>Rhizobiaceae</taxon>
        <taxon>Hoeflea</taxon>
    </lineage>
</organism>
<dbReference type="GO" id="GO:0016853">
    <property type="term" value="F:isomerase activity"/>
    <property type="evidence" value="ECO:0007669"/>
    <property type="project" value="UniProtKB-ARBA"/>
</dbReference>
<dbReference type="Proteomes" id="UP000004291">
    <property type="component" value="Chromosome"/>
</dbReference>
<dbReference type="eggNOG" id="COG0179">
    <property type="taxonomic scope" value="Bacteria"/>
</dbReference>
<dbReference type="EMBL" id="ABIA03000002">
    <property type="protein sequence ID" value="EDQ33516.1"/>
    <property type="molecule type" value="Genomic_DNA"/>
</dbReference>
<reference evidence="4 5" key="2">
    <citation type="submission" date="2012-06" db="EMBL/GenBank/DDBJ databases">
        <authorList>
            <person name="Fiebig A."/>
        </authorList>
    </citation>
    <scope>NUCLEOTIDE SEQUENCE [LARGE SCALE GENOMIC DNA]</scope>
    <source>
        <strain evidence="4 5">DFL-43</strain>
    </source>
</reference>
<dbReference type="Pfam" id="PF01557">
    <property type="entry name" value="FAA_hydrolase"/>
    <property type="match status" value="1"/>
</dbReference>
<evidence type="ECO:0000256" key="2">
    <source>
        <dbReference type="ARBA" id="ARBA00022723"/>
    </source>
</evidence>
<feature type="domain" description="Fumarylacetoacetase-like C-terminal" evidence="3">
    <location>
        <begin position="70"/>
        <end position="275"/>
    </location>
</feature>
<dbReference type="GO" id="GO:0046872">
    <property type="term" value="F:metal ion binding"/>
    <property type="evidence" value="ECO:0007669"/>
    <property type="project" value="UniProtKB-KW"/>
</dbReference>
<proteinExistence type="inferred from homology"/>
<comment type="caution">
    <text evidence="4">The sequence shown here is derived from an EMBL/GenBank/DDBJ whole genome shotgun (WGS) entry which is preliminary data.</text>
</comment>
<keyword evidence="2" id="KW-0479">Metal-binding</keyword>
<dbReference type="FunFam" id="3.90.850.10:FF:000002">
    <property type="entry name" value="2-hydroxyhepta-2,4-diene-1,7-dioate isomerase"/>
    <property type="match status" value="1"/>
</dbReference>
<comment type="similarity">
    <text evidence="1">Belongs to the FAH family.</text>
</comment>
<dbReference type="RefSeq" id="WP_007197731.1">
    <property type="nucleotide sequence ID" value="NZ_CM002917.1"/>
</dbReference>
<accession>A9D6I9</accession>
<evidence type="ECO:0000313" key="5">
    <source>
        <dbReference type="Proteomes" id="UP000004291"/>
    </source>
</evidence>
<dbReference type="InterPro" id="IPR011234">
    <property type="entry name" value="Fumarylacetoacetase-like_C"/>
</dbReference>
<dbReference type="InterPro" id="IPR051121">
    <property type="entry name" value="FAH"/>
</dbReference>
<evidence type="ECO:0000259" key="3">
    <source>
        <dbReference type="Pfam" id="PF01557"/>
    </source>
</evidence>